<keyword evidence="1" id="KW-0812">Transmembrane</keyword>
<dbReference type="EMBL" id="FOXR01000006">
    <property type="protein sequence ID" value="SFP91071.1"/>
    <property type="molecule type" value="Genomic_DNA"/>
</dbReference>
<keyword evidence="3" id="KW-1185">Reference proteome</keyword>
<protein>
    <submittedName>
        <fullName evidence="2">Stage III sporulation protein AD</fullName>
    </submittedName>
</protein>
<feature type="transmembrane region" description="Helical" evidence="1">
    <location>
        <begin position="29"/>
        <end position="56"/>
    </location>
</feature>
<accession>A0A1I5U721</accession>
<keyword evidence="1" id="KW-1133">Transmembrane helix</keyword>
<reference evidence="2 3" key="1">
    <citation type="submission" date="2016-10" db="EMBL/GenBank/DDBJ databases">
        <authorList>
            <person name="de Groot N.N."/>
        </authorList>
    </citation>
    <scope>NUCLEOTIDE SEQUENCE [LARGE SCALE GENOMIC DNA]</scope>
    <source>
        <strain evidence="2 3">DSM 20678</strain>
    </source>
</reference>
<evidence type="ECO:0000313" key="2">
    <source>
        <dbReference type="EMBL" id="SFP91071.1"/>
    </source>
</evidence>
<organism evidence="2 3">
    <name type="scientific">Caldicoprobacter faecalis</name>
    <dbReference type="NCBI Taxonomy" id="937334"/>
    <lineage>
        <taxon>Bacteria</taxon>
        <taxon>Bacillati</taxon>
        <taxon>Bacillota</taxon>
        <taxon>Clostridia</taxon>
        <taxon>Caldicoprobacterales</taxon>
        <taxon>Caldicoprobacteraceae</taxon>
        <taxon>Caldicoprobacter</taxon>
    </lineage>
</organism>
<keyword evidence="1" id="KW-0472">Membrane</keyword>
<evidence type="ECO:0000256" key="1">
    <source>
        <dbReference type="SAM" id="Phobius"/>
    </source>
</evidence>
<dbReference type="InterPro" id="IPR025664">
    <property type="entry name" value="Spore_III_AC/AD"/>
</dbReference>
<dbReference type="NCBIfam" id="TIGR02849">
    <property type="entry name" value="spore_III_AD"/>
    <property type="match status" value="1"/>
</dbReference>
<feature type="transmembrane region" description="Helical" evidence="1">
    <location>
        <begin position="108"/>
        <end position="129"/>
    </location>
</feature>
<dbReference type="InterPro" id="IPR014211">
    <property type="entry name" value="Spore_III_AD"/>
</dbReference>
<dbReference type="Proteomes" id="UP000198577">
    <property type="component" value="Unassembled WGS sequence"/>
</dbReference>
<evidence type="ECO:0000313" key="3">
    <source>
        <dbReference type="Proteomes" id="UP000198577"/>
    </source>
</evidence>
<gene>
    <name evidence="2" type="ORF">SAMN05444406_10662</name>
</gene>
<dbReference type="OrthoDB" id="1682150at2"/>
<name>A0A1I5U721_9FIRM</name>
<sequence length="130" mass="13677">MDVEVFQLVGLGIVAAILALVLKQHKPELGLFIAIAAGAIILLMVTGRLVAIVTVLDDMARRANLDQAHLSVVLKAIGIAYITEFGAQVCKDAGENSIASKIELGGKIIILSLTLPILVGLIEVILQVLT</sequence>
<dbReference type="Pfam" id="PF06686">
    <property type="entry name" value="SpoIIIAC"/>
    <property type="match status" value="2"/>
</dbReference>
<dbReference type="STRING" id="937334.SAMN05444406_10662"/>
<feature type="transmembrane region" description="Helical" evidence="1">
    <location>
        <begin position="6"/>
        <end position="22"/>
    </location>
</feature>
<proteinExistence type="predicted"/>
<dbReference type="RefSeq" id="WP_092282078.1">
    <property type="nucleotide sequence ID" value="NZ_FOXR01000006.1"/>
</dbReference>
<dbReference type="AlphaFoldDB" id="A0A1I5U721"/>